<dbReference type="Pfam" id="PF12833">
    <property type="entry name" value="HTH_18"/>
    <property type="match status" value="1"/>
</dbReference>
<dbReference type="SMART" id="SM00342">
    <property type="entry name" value="HTH_ARAC"/>
    <property type="match status" value="1"/>
</dbReference>
<dbReference type="PROSITE" id="PS00041">
    <property type="entry name" value="HTH_ARAC_FAMILY_1"/>
    <property type="match status" value="1"/>
</dbReference>
<dbReference type="SUPFAM" id="SSF46689">
    <property type="entry name" value="Homeodomain-like"/>
    <property type="match status" value="2"/>
</dbReference>
<dbReference type="PANTHER" id="PTHR43280">
    <property type="entry name" value="ARAC-FAMILY TRANSCRIPTIONAL REGULATOR"/>
    <property type="match status" value="1"/>
</dbReference>
<dbReference type="PROSITE" id="PS01124">
    <property type="entry name" value="HTH_ARAC_FAMILY_2"/>
    <property type="match status" value="1"/>
</dbReference>
<organism evidence="6 8">
    <name type="scientific">Legionella quateirensis</name>
    <dbReference type="NCBI Taxonomy" id="45072"/>
    <lineage>
        <taxon>Bacteria</taxon>
        <taxon>Pseudomonadati</taxon>
        <taxon>Pseudomonadota</taxon>
        <taxon>Gammaproteobacteria</taxon>
        <taxon>Legionellales</taxon>
        <taxon>Legionellaceae</taxon>
        <taxon>Legionella</taxon>
    </lineage>
</organism>
<dbReference type="Proteomes" id="UP000254230">
    <property type="component" value="Unassembled WGS sequence"/>
</dbReference>
<dbReference type="PANTHER" id="PTHR43280:SF2">
    <property type="entry name" value="HTH-TYPE TRANSCRIPTIONAL REGULATOR EXSA"/>
    <property type="match status" value="1"/>
</dbReference>
<dbReference type="PRINTS" id="PR00032">
    <property type="entry name" value="HTHARAC"/>
</dbReference>
<dbReference type="Gene3D" id="2.60.120.10">
    <property type="entry name" value="Jelly Rolls"/>
    <property type="match status" value="1"/>
</dbReference>
<dbReference type="GO" id="GO:0043565">
    <property type="term" value="F:sequence-specific DNA binding"/>
    <property type="evidence" value="ECO:0007669"/>
    <property type="project" value="InterPro"/>
</dbReference>
<evidence type="ECO:0000259" key="4">
    <source>
        <dbReference type="PROSITE" id="PS01124"/>
    </source>
</evidence>
<dbReference type="OrthoDB" id="9804543at2"/>
<dbReference type="InterPro" id="IPR009057">
    <property type="entry name" value="Homeodomain-like_sf"/>
</dbReference>
<dbReference type="AlphaFoldDB" id="A0A378KWY7"/>
<feature type="domain" description="HTH araC/xylS-type" evidence="4">
    <location>
        <begin position="163"/>
        <end position="261"/>
    </location>
</feature>
<proteinExistence type="predicted"/>
<evidence type="ECO:0000313" key="8">
    <source>
        <dbReference type="Proteomes" id="UP000254230"/>
    </source>
</evidence>
<protein>
    <submittedName>
        <fullName evidence="6">AraC family transcriptional regulator</fullName>
    </submittedName>
</protein>
<dbReference type="Proteomes" id="UP000054639">
    <property type="component" value="Unassembled WGS sequence"/>
</dbReference>
<keyword evidence="1" id="KW-0805">Transcription regulation</keyword>
<accession>A0A378KWY7</accession>
<dbReference type="Gene3D" id="1.10.10.60">
    <property type="entry name" value="Homeodomain-like"/>
    <property type="match status" value="1"/>
</dbReference>
<keyword evidence="3" id="KW-0804">Transcription</keyword>
<evidence type="ECO:0000313" key="6">
    <source>
        <dbReference type="EMBL" id="STY19085.1"/>
    </source>
</evidence>
<evidence type="ECO:0000313" key="5">
    <source>
        <dbReference type="EMBL" id="KTD52518.1"/>
    </source>
</evidence>
<name>A0A378KWY7_9GAMM</name>
<sequence length="271" mass="30394">MKKGKDISVSFDGLYLIHQNLPGKQVQQITLQEALLFIPLQGEISIILEGKALQLGVGKMLYLPPNLTHSFSSSTKSGERLIALVDSTKYQASFLSSVPLILSVDHLIKELLFYLLLHPKTNNAQSLIQVFCETLHEIFMQASSNYIQSVEHLEAKASDPRLKKALNYMREHLAEQINMIDVARYSGLSTRSLNRLAAIETGLQPKQWLIHYRVAKAKELLRLSGNSVTQVAFAVGYNSLSQFITTFRTHTGQLPSEYLNMAKNSKLMASF</sequence>
<reference evidence="6 8" key="2">
    <citation type="submission" date="2018-06" db="EMBL/GenBank/DDBJ databases">
        <authorList>
            <consortium name="Pathogen Informatics"/>
            <person name="Doyle S."/>
        </authorList>
    </citation>
    <scope>NUCLEOTIDE SEQUENCE [LARGE SCALE GENOMIC DNA]</scope>
    <source>
        <strain evidence="6 8">NCTC12376</strain>
    </source>
</reference>
<reference evidence="5 7" key="1">
    <citation type="submission" date="2015-11" db="EMBL/GenBank/DDBJ databases">
        <title>Genomic analysis of 38 Legionella species identifies large and diverse effector repertoires.</title>
        <authorList>
            <person name="Burstein D."/>
            <person name="Amaro F."/>
            <person name="Zusman T."/>
            <person name="Lifshitz Z."/>
            <person name="Cohen O."/>
            <person name="Gilbert J.A."/>
            <person name="Pupko T."/>
            <person name="Shuman H.A."/>
            <person name="Segal G."/>
        </authorList>
    </citation>
    <scope>NUCLEOTIDE SEQUENCE [LARGE SCALE GENOMIC DNA]</scope>
    <source>
        <strain evidence="5 7">ATCC 49507</strain>
    </source>
</reference>
<dbReference type="STRING" id="45072.Lqua_0899"/>
<dbReference type="RefSeq" id="WP_058473105.1">
    <property type="nucleotide sequence ID" value="NZ_CAAAIL010000034.1"/>
</dbReference>
<keyword evidence="7" id="KW-1185">Reference proteome</keyword>
<evidence type="ECO:0000313" key="7">
    <source>
        <dbReference type="Proteomes" id="UP000054639"/>
    </source>
</evidence>
<evidence type="ECO:0000256" key="1">
    <source>
        <dbReference type="ARBA" id="ARBA00023015"/>
    </source>
</evidence>
<dbReference type="InterPro" id="IPR020449">
    <property type="entry name" value="Tscrpt_reg_AraC-type_HTH"/>
</dbReference>
<dbReference type="InterPro" id="IPR018060">
    <property type="entry name" value="HTH_AraC"/>
</dbReference>
<keyword evidence="2" id="KW-0238">DNA-binding</keyword>
<dbReference type="GO" id="GO:0003700">
    <property type="term" value="F:DNA-binding transcription factor activity"/>
    <property type="evidence" value="ECO:0007669"/>
    <property type="project" value="InterPro"/>
</dbReference>
<dbReference type="EMBL" id="UGOW01000001">
    <property type="protein sequence ID" value="STY19085.1"/>
    <property type="molecule type" value="Genomic_DNA"/>
</dbReference>
<dbReference type="InterPro" id="IPR018062">
    <property type="entry name" value="HTH_AraC-typ_CS"/>
</dbReference>
<gene>
    <name evidence="6" type="primary">rhaS</name>
    <name evidence="5" type="ORF">Lqua_0899</name>
    <name evidence="6" type="ORF">NCTC12376_02915</name>
</gene>
<evidence type="ECO:0000256" key="2">
    <source>
        <dbReference type="ARBA" id="ARBA00023125"/>
    </source>
</evidence>
<evidence type="ECO:0000256" key="3">
    <source>
        <dbReference type="ARBA" id="ARBA00023163"/>
    </source>
</evidence>
<dbReference type="InterPro" id="IPR014710">
    <property type="entry name" value="RmlC-like_jellyroll"/>
</dbReference>
<dbReference type="EMBL" id="LNYR01000009">
    <property type="protein sequence ID" value="KTD52518.1"/>
    <property type="molecule type" value="Genomic_DNA"/>
</dbReference>